<dbReference type="AlphaFoldDB" id="W1VET4"/>
<dbReference type="InterPro" id="IPR013094">
    <property type="entry name" value="AB_hydrolase_3"/>
</dbReference>
<feature type="domain" description="Alpha/beta hydrolase fold-3" evidence="3">
    <location>
        <begin position="146"/>
        <end position="371"/>
    </location>
</feature>
<evidence type="ECO:0000256" key="1">
    <source>
        <dbReference type="ARBA" id="ARBA00022801"/>
    </source>
</evidence>
<comment type="caution">
    <text evidence="4">The sequence shown here is derived from an EMBL/GenBank/DDBJ whole genome shotgun (WGS) entry which is preliminary data.</text>
</comment>
<evidence type="ECO:0000259" key="3">
    <source>
        <dbReference type="Pfam" id="PF07859"/>
    </source>
</evidence>
<protein>
    <submittedName>
        <fullName evidence="4">Alpha/beta hydrolase protein</fullName>
    </submittedName>
</protein>
<name>W1VET4_9ACTO</name>
<accession>W1VET4</accession>
<feature type="region of interest" description="Disordered" evidence="2">
    <location>
        <begin position="50"/>
        <end position="84"/>
    </location>
</feature>
<evidence type="ECO:0000313" key="4">
    <source>
        <dbReference type="EMBL" id="ETJ04211.1"/>
    </source>
</evidence>
<dbReference type="PANTHER" id="PTHR48081">
    <property type="entry name" value="AB HYDROLASE SUPERFAMILY PROTEIN C4A8.06C"/>
    <property type="match status" value="1"/>
</dbReference>
<dbReference type="Proteomes" id="UP000018852">
    <property type="component" value="Unassembled WGS sequence"/>
</dbReference>
<evidence type="ECO:0000256" key="2">
    <source>
        <dbReference type="SAM" id="MobiDB-lite"/>
    </source>
</evidence>
<evidence type="ECO:0000313" key="5">
    <source>
        <dbReference type="Proteomes" id="UP000018852"/>
    </source>
</evidence>
<gene>
    <name evidence="4" type="ORF">Q605_AUC00727G0002</name>
</gene>
<sequence length="395" mass="40633">MTTTTGTRPALTRDGVTLAPLAGGFLPPYSERLHLIAHLPAPSAADLAAMSQQAGGAEDAASHPHGAQVDTAQAATGEGSPFSPETAAAMEAFNAPFGQPEATHAVVEEREVDGPHGPVPVRVYRPEPGWVPPAPSPQTDGLRAGLVWYHGGAFVGGDLDMPEADAVARGLVTRTGATVVSVFYRLCNDGVTHFPVPHDDAYAALRWTAEHARELGIDPARLAVGGASAGGNLACGVALRARDDAAATGRPATVWQALLAYPVAHAEHWPAASGELAQRLEDMPQVLRFPADVMAMMNANYLGAAPVDAPAYAFPGDGNGSAADLAGFPASYIENCENDDLRASGEALGQALAQAGCDVECVTAAGVPHGHLNAVGSALSSQSLDRFAARLARRS</sequence>
<dbReference type="Gene3D" id="3.40.50.1820">
    <property type="entry name" value="alpha/beta hydrolase"/>
    <property type="match status" value="1"/>
</dbReference>
<dbReference type="GO" id="GO:0016787">
    <property type="term" value="F:hydrolase activity"/>
    <property type="evidence" value="ECO:0007669"/>
    <property type="project" value="UniProtKB-KW"/>
</dbReference>
<dbReference type="PATRIC" id="fig|1403939.3.peg.911"/>
<dbReference type="SUPFAM" id="SSF53474">
    <property type="entry name" value="alpha/beta-Hydrolases"/>
    <property type="match status" value="1"/>
</dbReference>
<dbReference type="Pfam" id="PF07859">
    <property type="entry name" value="Abhydrolase_3"/>
    <property type="match status" value="1"/>
</dbReference>
<dbReference type="PANTHER" id="PTHR48081:SF8">
    <property type="entry name" value="ALPHA_BETA HYDROLASE FOLD-3 DOMAIN-CONTAINING PROTEIN-RELATED"/>
    <property type="match status" value="1"/>
</dbReference>
<proteinExistence type="predicted"/>
<keyword evidence="1 4" id="KW-0378">Hydrolase</keyword>
<organism evidence="4 5">
    <name type="scientific">Actinomyces urogenitalis DORA_12</name>
    <dbReference type="NCBI Taxonomy" id="1403939"/>
    <lineage>
        <taxon>Bacteria</taxon>
        <taxon>Bacillati</taxon>
        <taxon>Actinomycetota</taxon>
        <taxon>Actinomycetes</taxon>
        <taxon>Actinomycetales</taxon>
        <taxon>Actinomycetaceae</taxon>
        <taxon>Actinomyces</taxon>
    </lineage>
</organism>
<dbReference type="InterPro" id="IPR050300">
    <property type="entry name" value="GDXG_lipolytic_enzyme"/>
</dbReference>
<dbReference type="EMBL" id="AZLV01000727">
    <property type="protein sequence ID" value="ETJ04211.1"/>
    <property type="molecule type" value="Genomic_DNA"/>
</dbReference>
<dbReference type="InterPro" id="IPR029058">
    <property type="entry name" value="AB_hydrolase_fold"/>
</dbReference>
<reference evidence="4 5" key="1">
    <citation type="submission" date="2013-12" db="EMBL/GenBank/DDBJ databases">
        <title>A Varibaculum cambriense genome reconstructed from a premature infant gut community with otherwise low bacterial novelty that shifts toward anaerobic metabolism during the third week of life.</title>
        <authorList>
            <person name="Brown C.T."/>
            <person name="Sharon I."/>
            <person name="Thomas B.C."/>
            <person name="Castelle C.J."/>
            <person name="Morowitz M.J."/>
            <person name="Banfield J.F."/>
        </authorList>
    </citation>
    <scope>NUCLEOTIDE SEQUENCE [LARGE SCALE GENOMIC DNA]</scope>
    <source>
        <strain evidence="5">DORA_12</strain>
    </source>
</reference>